<dbReference type="AlphaFoldDB" id="A0AAN6VKD1"/>
<dbReference type="InterPro" id="IPR008030">
    <property type="entry name" value="NmrA-like"/>
</dbReference>
<dbReference type="GO" id="GO:0016491">
    <property type="term" value="F:oxidoreductase activity"/>
    <property type="evidence" value="ECO:0007669"/>
    <property type="project" value="UniProtKB-KW"/>
</dbReference>
<evidence type="ECO:0000313" key="6">
    <source>
        <dbReference type="Proteomes" id="UP001302745"/>
    </source>
</evidence>
<feature type="domain" description="NmrA-like" evidence="4">
    <location>
        <begin position="3"/>
        <end position="242"/>
    </location>
</feature>
<dbReference type="SUPFAM" id="SSF51735">
    <property type="entry name" value="NAD(P)-binding Rossmann-fold domains"/>
    <property type="match status" value="1"/>
</dbReference>
<name>A0AAN6VKD1_9PEZI</name>
<dbReference type="Gene3D" id="3.40.50.720">
    <property type="entry name" value="NAD(P)-binding Rossmann-like Domain"/>
    <property type="match status" value="1"/>
</dbReference>
<keyword evidence="6" id="KW-1185">Reference proteome</keyword>
<reference evidence="5" key="1">
    <citation type="journal article" date="2023" name="Mol. Phylogenet. Evol.">
        <title>Genome-scale phylogeny and comparative genomics of the fungal order Sordariales.</title>
        <authorList>
            <person name="Hensen N."/>
            <person name="Bonometti L."/>
            <person name="Westerberg I."/>
            <person name="Brannstrom I.O."/>
            <person name="Guillou S."/>
            <person name="Cros-Aarteil S."/>
            <person name="Calhoun S."/>
            <person name="Haridas S."/>
            <person name="Kuo A."/>
            <person name="Mondo S."/>
            <person name="Pangilinan J."/>
            <person name="Riley R."/>
            <person name="LaButti K."/>
            <person name="Andreopoulos B."/>
            <person name="Lipzen A."/>
            <person name="Chen C."/>
            <person name="Yan M."/>
            <person name="Daum C."/>
            <person name="Ng V."/>
            <person name="Clum A."/>
            <person name="Steindorff A."/>
            <person name="Ohm R.A."/>
            <person name="Martin F."/>
            <person name="Silar P."/>
            <person name="Natvig D.O."/>
            <person name="Lalanne C."/>
            <person name="Gautier V."/>
            <person name="Ament-Velasquez S.L."/>
            <person name="Kruys A."/>
            <person name="Hutchinson M.I."/>
            <person name="Powell A.J."/>
            <person name="Barry K."/>
            <person name="Miller A.N."/>
            <person name="Grigoriev I.V."/>
            <person name="Debuchy R."/>
            <person name="Gladieux P."/>
            <person name="Hiltunen Thoren M."/>
            <person name="Johannesson H."/>
        </authorList>
    </citation>
    <scope>NUCLEOTIDE SEQUENCE</scope>
    <source>
        <strain evidence="5">CBS 538.74</strain>
    </source>
</reference>
<comment type="similarity">
    <text evidence="1">Belongs to the NmrA-type oxidoreductase family. Isoflavone reductase subfamily.</text>
</comment>
<evidence type="ECO:0000256" key="2">
    <source>
        <dbReference type="ARBA" id="ARBA00022857"/>
    </source>
</evidence>
<reference evidence="5" key="2">
    <citation type="submission" date="2023-05" db="EMBL/GenBank/DDBJ databases">
        <authorList>
            <consortium name="Lawrence Berkeley National Laboratory"/>
            <person name="Steindorff A."/>
            <person name="Hensen N."/>
            <person name="Bonometti L."/>
            <person name="Westerberg I."/>
            <person name="Brannstrom I.O."/>
            <person name="Guillou S."/>
            <person name="Cros-Aarteil S."/>
            <person name="Calhoun S."/>
            <person name="Haridas S."/>
            <person name="Kuo A."/>
            <person name="Mondo S."/>
            <person name="Pangilinan J."/>
            <person name="Riley R."/>
            <person name="Labutti K."/>
            <person name="Andreopoulos B."/>
            <person name="Lipzen A."/>
            <person name="Chen C."/>
            <person name="Yanf M."/>
            <person name="Daum C."/>
            <person name="Ng V."/>
            <person name="Clum A."/>
            <person name="Ohm R."/>
            <person name="Martin F."/>
            <person name="Silar P."/>
            <person name="Natvig D."/>
            <person name="Lalanne C."/>
            <person name="Gautier V."/>
            <person name="Ament-Velasquez S.L."/>
            <person name="Kruys A."/>
            <person name="Hutchinson M.I."/>
            <person name="Powell A.J."/>
            <person name="Barry K."/>
            <person name="Miller A.N."/>
            <person name="Grigoriev I.V."/>
            <person name="Debuchy R."/>
            <person name="Gladieux P."/>
            <person name="Thoren M.H."/>
            <person name="Johannesson H."/>
        </authorList>
    </citation>
    <scope>NUCLEOTIDE SEQUENCE</scope>
    <source>
        <strain evidence="5">CBS 538.74</strain>
    </source>
</reference>
<dbReference type="InterPro" id="IPR051609">
    <property type="entry name" value="NmrA/Isoflavone_reductase-like"/>
</dbReference>
<gene>
    <name evidence="5" type="ORF">C8A00DRAFT_16647</name>
</gene>
<proteinExistence type="inferred from homology"/>
<keyword evidence="3" id="KW-0560">Oxidoreductase</keyword>
<protein>
    <recommendedName>
        <fullName evidence="4">NmrA-like domain-containing protein</fullName>
    </recommendedName>
</protein>
<comment type="caution">
    <text evidence="5">The sequence shown here is derived from an EMBL/GenBank/DDBJ whole genome shotgun (WGS) entry which is preliminary data.</text>
</comment>
<dbReference type="InterPro" id="IPR036291">
    <property type="entry name" value="NAD(P)-bd_dom_sf"/>
</dbReference>
<dbReference type="PANTHER" id="PTHR47706">
    <property type="entry name" value="NMRA-LIKE FAMILY PROTEIN"/>
    <property type="match status" value="1"/>
</dbReference>
<dbReference type="Pfam" id="PF05368">
    <property type="entry name" value="NmrA"/>
    <property type="match status" value="1"/>
</dbReference>
<dbReference type="Proteomes" id="UP001302745">
    <property type="component" value="Unassembled WGS sequence"/>
</dbReference>
<evidence type="ECO:0000256" key="3">
    <source>
        <dbReference type="ARBA" id="ARBA00023002"/>
    </source>
</evidence>
<evidence type="ECO:0000259" key="4">
    <source>
        <dbReference type="Pfam" id="PF05368"/>
    </source>
</evidence>
<keyword evidence="2" id="KW-0521">NADP</keyword>
<organism evidence="5 6">
    <name type="scientific">Chaetomidium leptoderma</name>
    <dbReference type="NCBI Taxonomy" id="669021"/>
    <lineage>
        <taxon>Eukaryota</taxon>
        <taxon>Fungi</taxon>
        <taxon>Dikarya</taxon>
        <taxon>Ascomycota</taxon>
        <taxon>Pezizomycotina</taxon>
        <taxon>Sordariomycetes</taxon>
        <taxon>Sordariomycetidae</taxon>
        <taxon>Sordariales</taxon>
        <taxon>Chaetomiaceae</taxon>
        <taxon>Chaetomidium</taxon>
    </lineage>
</organism>
<evidence type="ECO:0000313" key="5">
    <source>
        <dbReference type="EMBL" id="KAK4151995.1"/>
    </source>
</evidence>
<dbReference type="EMBL" id="MU856991">
    <property type="protein sequence ID" value="KAK4151995.1"/>
    <property type="molecule type" value="Genomic_DNA"/>
</dbReference>
<evidence type="ECO:0000256" key="1">
    <source>
        <dbReference type="ARBA" id="ARBA00005725"/>
    </source>
</evidence>
<accession>A0AAN6VKD1</accession>
<dbReference type="PANTHER" id="PTHR47706:SF4">
    <property type="entry name" value="NMRA-LIKE DOMAIN-CONTAINING PROTEIN"/>
    <property type="match status" value="1"/>
</dbReference>
<sequence>MVKIAVAGGSGNVGQEIIDALVATKKHEILLLSRKDAPPAGETVPGVTWVKADYGSLELLAEILQGVDTVLSFIVAHSDLGNTSQKNLIDAAVRAGVRRFAPSEWASSRFDHMPWYDGKAEMREYLKNLNKDKKVLEYTLFQPGLFVNYLTYPYKSTKHIQPMATPIDFGSRRFLMVEGGDDARITLTTAEDTAKVIIRAIEYEGEWPVVSGIKGDEVTLGKLVEIGERVRGGSFHVERLKADDLQAGVVKSSWVPKAEHPSFTPEQREAFTMQLTAGIVLGMSAEAFSVSDEWNQLLPDYTFTKAEDFLVDAWRGKP</sequence>